<evidence type="ECO:0000313" key="2">
    <source>
        <dbReference type="EMBL" id="MBM7692068.1"/>
    </source>
</evidence>
<dbReference type="EMBL" id="JAFBFI010000005">
    <property type="protein sequence ID" value="MBM7692068.1"/>
    <property type="molecule type" value="Genomic_DNA"/>
</dbReference>
<dbReference type="EC" id="3.1.1.41" evidence="2"/>
<gene>
    <name evidence="2" type="ORF">JOC77_001495</name>
</gene>
<dbReference type="Gene3D" id="3.40.50.1820">
    <property type="entry name" value="alpha/beta hydrolase"/>
    <property type="match status" value="1"/>
</dbReference>
<evidence type="ECO:0000313" key="3">
    <source>
        <dbReference type="Proteomes" id="UP000823486"/>
    </source>
</evidence>
<dbReference type="InterPro" id="IPR008391">
    <property type="entry name" value="AXE1_dom"/>
</dbReference>
<dbReference type="SUPFAM" id="SSF53474">
    <property type="entry name" value="alpha/beta-Hydrolases"/>
    <property type="match status" value="1"/>
</dbReference>
<comment type="caution">
    <text evidence="2">The sequence shown here is derived from an EMBL/GenBank/DDBJ whole genome shotgun (WGS) entry which is preliminary data.</text>
</comment>
<dbReference type="Proteomes" id="UP000823486">
    <property type="component" value="Unassembled WGS sequence"/>
</dbReference>
<dbReference type="RefSeq" id="WP_204540845.1">
    <property type="nucleotide sequence ID" value="NZ_JAFBFI010000005.1"/>
</dbReference>
<keyword evidence="2" id="KW-0378">Hydrolase</keyword>
<sequence length="322" mass="36751">MKFDMPLDQLKEYMGTNPKPIDFDQFWDRGLRDLENQSMVYELVPSEFKSGIADCFHLYFTGVGGARIHCQLVKPKNQEDKGPGLIWFHGYHVSSGDWVDKLGYAAEGFTILAMDCRGQGGLSEDHTQARGTTLKGHIIRGIEEDNPEKLYYRNVFLDTVQAARILFSMENVDEERVGVQGASQGGALAVVCSALEPRIKKTAAVYPFLSDYRRAWDLDIGNSAYEEIHYYFKFIDPTHKREAELFNKLGYIDIQHLAGRIKSEVLWAVGMEDNICPPSTQFAAYNKITSPKQLAVFYEYGHEHLRTFGDRVHSFFFELMNT</sequence>
<dbReference type="PANTHER" id="PTHR40111">
    <property type="entry name" value="CEPHALOSPORIN-C DEACETYLASE"/>
    <property type="match status" value="1"/>
</dbReference>
<reference evidence="2 3" key="1">
    <citation type="submission" date="2021-01" db="EMBL/GenBank/DDBJ databases">
        <title>Genomic Encyclopedia of Type Strains, Phase IV (KMG-IV): sequencing the most valuable type-strain genomes for metagenomic binning, comparative biology and taxonomic classification.</title>
        <authorList>
            <person name="Goeker M."/>
        </authorList>
    </citation>
    <scope>NUCLEOTIDE SEQUENCE [LARGE SCALE GENOMIC DNA]</scope>
    <source>
        <strain evidence="2 3">DSM 105482</strain>
    </source>
</reference>
<dbReference type="InterPro" id="IPR039069">
    <property type="entry name" value="CE7"/>
</dbReference>
<evidence type="ECO:0000259" key="1">
    <source>
        <dbReference type="Pfam" id="PF05448"/>
    </source>
</evidence>
<feature type="domain" description="Acetyl xylan esterase" evidence="1">
    <location>
        <begin position="3"/>
        <end position="315"/>
    </location>
</feature>
<keyword evidence="3" id="KW-1185">Reference proteome</keyword>
<dbReference type="GO" id="GO:0047739">
    <property type="term" value="F:cephalosporin-C deacetylase activity"/>
    <property type="evidence" value="ECO:0007669"/>
    <property type="project" value="UniProtKB-EC"/>
</dbReference>
<dbReference type="PANTHER" id="PTHR40111:SF1">
    <property type="entry name" value="CEPHALOSPORIN-C DEACETYLASE"/>
    <property type="match status" value="1"/>
</dbReference>
<organism evidence="2 3">
    <name type="scientific">Peribacillus deserti</name>
    <dbReference type="NCBI Taxonomy" id="673318"/>
    <lineage>
        <taxon>Bacteria</taxon>
        <taxon>Bacillati</taxon>
        <taxon>Bacillota</taxon>
        <taxon>Bacilli</taxon>
        <taxon>Bacillales</taxon>
        <taxon>Bacillaceae</taxon>
        <taxon>Peribacillus</taxon>
    </lineage>
</organism>
<protein>
    <submittedName>
        <fullName evidence="2">Cephalosporin-C deacetylase</fullName>
        <ecNumber evidence="2">3.1.1.41</ecNumber>
    </submittedName>
</protein>
<proteinExistence type="predicted"/>
<name>A0ABS2QFZ0_9BACI</name>
<accession>A0ABS2QFZ0</accession>
<dbReference type="Pfam" id="PF05448">
    <property type="entry name" value="AXE1"/>
    <property type="match status" value="1"/>
</dbReference>
<dbReference type="InterPro" id="IPR029058">
    <property type="entry name" value="AB_hydrolase_fold"/>
</dbReference>